<dbReference type="AlphaFoldDB" id="A0A9P5VL24"/>
<dbReference type="InterPro" id="IPR023577">
    <property type="entry name" value="CYTH_domain"/>
</dbReference>
<protein>
    <recommendedName>
        <fullName evidence="1">CYTH domain-containing protein</fullName>
    </recommendedName>
</protein>
<dbReference type="GO" id="GO:0016462">
    <property type="term" value="F:pyrophosphatase activity"/>
    <property type="evidence" value="ECO:0007669"/>
    <property type="project" value="UniProtKB-ARBA"/>
</dbReference>
<organism evidence="2 3">
    <name type="scientific">Podila minutissima</name>
    <dbReference type="NCBI Taxonomy" id="64525"/>
    <lineage>
        <taxon>Eukaryota</taxon>
        <taxon>Fungi</taxon>
        <taxon>Fungi incertae sedis</taxon>
        <taxon>Mucoromycota</taxon>
        <taxon>Mortierellomycotina</taxon>
        <taxon>Mortierellomycetes</taxon>
        <taxon>Mortierellales</taxon>
        <taxon>Mortierellaceae</taxon>
        <taxon>Podila</taxon>
    </lineage>
</organism>
<keyword evidence="3" id="KW-1185">Reference proteome</keyword>
<accession>A0A9P5VL24</accession>
<evidence type="ECO:0000313" key="3">
    <source>
        <dbReference type="Proteomes" id="UP000696485"/>
    </source>
</evidence>
<dbReference type="PANTHER" id="PTHR34948">
    <property type="entry name" value="OS08G0299200 PROTEIN"/>
    <property type="match status" value="1"/>
</dbReference>
<dbReference type="Proteomes" id="UP000696485">
    <property type="component" value="Unassembled WGS sequence"/>
</dbReference>
<dbReference type="PROSITE" id="PS51707">
    <property type="entry name" value="CYTH"/>
    <property type="match status" value="1"/>
</dbReference>
<dbReference type="SUPFAM" id="SSF55154">
    <property type="entry name" value="CYTH-like phosphatases"/>
    <property type="match status" value="1"/>
</dbReference>
<dbReference type="EMBL" id="JAAAUY010000423">
    <property type="protein sequence ID" value="KAF9330088.1"/>
    <property type="molecule type" value="Genomic_DNA"/>
</dbReference>
<evidence type="ECO:0000313" key="2">
    <source>
        <dbReference type="EMBL" id="KAF9330088.1"/>
    </source>
</evidence>
<evidence type="ECO:0000259" key="1">
    <source>
        <dbReference type="PROSITE" id="PS51707"/>
    </source>
</evidence>
<feature type="domain" description="CYTH" evidence="1">
    <location>
        <begin position="1"/>
        <end position="110"/>
    </location>
</feature>
<name>A0A9P5VL24_9FUNG</name>
<reference evidence="2" key="1">
    <citation type="journal article" date="2020" name="Fungal Divers.">
        <title>Resolving the Mortierellaceae phylogeny through synthesis of multi-gene phylogenetics and phylogenomics.</title>
        <authorList>
            <person name="Vandepol N."/>
            <person name="Liber J."/>
            <person name="Desiro A."/>
            <person name="Na H."/>
            <person name="Kennedy M."/>
            <person name="Barry K."/>
            <person name="Grigoriev I.V."/>
            <person name="Miller A.N."/>
            <person name="O'Donnell K."/>
            <person name="Stajich J.E."/>
            <person name="Bonito G."/>
        </authorList>
    </citation>
    <scope>NUCLEOTIDE SEQUENCE</scope>
    <source>
        <strain evidence="2">NVP1</strain>
    </source>
</reference>
<dbReference type="Gene3D" id="2.40.320.10">
    <property type="entry name" value="Hypothetical Protein Pfu-838710-001"/>
    <property type="match status" value="1"/>
</dbReference>
<gene>
    <name evidence="2" type="ORF">BG006_006934</name>
</gene>
<sequence length="110" mass="12339">MEVEIKIRLFSEADMAKLELALACPLIRIEDQDNVFFEGVNKELINQQLVFRIRIIQTTGSKPKAVVALKGNAVLVDGIAHVEEEEQLIDVNIAYQIIENPNLIPEAAQK</sequence>
<proteinExistence type="predicted"/>
<comment type="caution">
    <text evidence="2">The sequence shown here is derived from an EMBL/GenBank/DDBJ whole genome shotgun (WGS) entry which is preliminary data.</text>
</comment>
<dbReference type="InterPro" id="IPR033469">
    <property type="entry name" value="CYTH-like_dom_sf"/>
</dbReference>
<dbReference type="PANTHER" id="PTHR34948:SF2">
    <property type="entry name" value="TRIPHOSPHATE TUNNEL METALLOENZYME 3"/>
    <property type="match status" value="1"/>
</dbReference>